<evidence type="ECO:0000313" key="2">
    <source>
        <dbReference type="EMBL" id="CAB4693116.1"/>
    </source>
</evidence>
<evidence type="ECO:0000256" key="1">
    <source>
        <dbReference type="SAM" id="Coils"/>
    </source>
</evidence>
<feature type="coiled-coil region" evidence="1">
    <location>
        <begin position="332"/>
        <end position="366"/>
    </location>
</feature>
<sequence length="372" mass="40119">MAKRTAYLHIGLDHVASPAISAALAVYADELADRGVRAPARTTDETRRAALELRRLHRSHGLRRRDVEGSWADLCRRARKRASRTDVVVISEGLLAGADDDQIALLLDGLAGFEVHVVAVLVDPASQLVGAWTAAVRAGATLSLARYARRVLDPTRTLAESVDFWGEHDVDQVLARWSRGIGRADRVHVVVPDRDHPRASAAWRSLGELAGFDATTLDVEDLARTCLDVTGAAVLRGVNRALDGRIDPAARRAVLGPHLADREVEASGDQLPTLPADLHDELVELGEGWAKALAEGGYDVRGDTSALTPLAPSTSSEEVSPERRLASVTDALADLLVEVARLRSSYDELARRNAALAKKKRKLSERLAEVAG</sequence>
<reference evidence="2" key="1">
    <citation type="submission" date="2020-05" db="EMBL/GenBank/DDBJ databases">
        <authorList>
            <person name="Chiriac C."/>
            <person name="Salcher M."/>
            <person name="Ghai R."/>
            <person name="Kavagutti S V."/>
        </authorList>
    </citation>
    <scope>NUCLEOTIDE SEQUENCE</scope>
</reference>
<gene>
    <name evidence="2" type="ORF">UFOPK2579_00530</name>
</gene>
<proteinExistence type="predicted"/>
<dbReference type="AlphaFoldDB" id="A0A6J6P2Y3"/>
<name>A0A6J6P2Y3_9ZZZZ</name>
<organism evidence="2">
    <name type="scientific">freshwater metagenome</name>
    <dbReference type="NCBI Taxonomy" id="449393"/>
    <lineage>
        <taxon>unclassified sequences</taxon>
        <taxon>metagenomes</taxon>
        <taxon>ecological metagenomes</taxon>
    </lineage>
</organism>
<keyword evidence="1" id="KW-0175">Coiled coil</keyword>
<accession>A0A6J6P2Y3</accession>
<dbReference type="EMBL" id="CAEZXR010000043">
    <property type="protein sequence ID" value="CAB4693116.1"/>
    <property type="molecule type" value="Genomic_DNA"/>
</dbReference>
<protein>
    <submittedName>
        <fullName evidence="2">Unannotated protein</fullName>
    </submittedName>
</protein>